<dbReference type="EMBL" id="AZIM01005667">
    <property type="protein sequence ID" value="ETE59336.1"/>
    <property type="molecule type" value="Genomic_DNA"/>
</dbReference>
<keyword evidence="6" id="KW-0472">Membrane</keyword>
<organism evidence="8 9">
    <name type="scientific">Ophiophagus hannah</name>
    <name type="common">King cobra</name>
    <name type="synonym">Naja hannah</name>
    <dbReference type="NCBI Taxonomy" id="8665"/>
    <lineage>
        <taxon>Eukaryota</taxon>
        <taxon>Metazoa</taxon>
        <taxon>Chordata</taxon>
        <taxon>Craniata</taxon>
        <taxon>Vertebrata</taxon>
        <taxon>Euteleostomi</taxon>
        <taxon>Lepidosauria</taxon>
        <taxon>Squamata</taxon>
        <taxon>Bifurcata</taxon>
        <taxon>Unidentata</taxon>
        <taxon>Episquamata</taxon>
        <taxon>Toxicofera</taxon>
        <taxon>Serpentes</taxon>
        <taxon>Colubroidea</taxon>
        <taxon>Elapidae</taxon>
        <taxon>Elapinae</taxon>
        <taxon>Ophiophagus</taxon>
    </lineage>
</organism>
<proteinExistence type="predicted"/>
<keyword evidence="9" id="KW-1185">Reference proteome</keyword>
<dbReference type="AlphaFoldDB" id="V8NBK0"/>
<protein>
    <submittedName>
        <fullName evidence="8">NACHT, LRR and PYD domains-containing protein 3</fullName>
    </submittedName>
</protein>
<evidence type="ECO:0000256" key="6">
    <source>
        <dbReference type="SAM" id="Phobius"/>
    </source>
</evidence>
<keyword evidence="2" id="KW-0963">Cytoplasm</keyword>
<sequence length="458" mass="54135">MQAFRYIIQNDTLFTMCVIPLVSWIICTVIKQEMERGKDLQKTPYTLTAIYILYFSSLLKFHHEESKQDVQGNVKGLCSLAAEGVWKQQILFMEEEVKKHSSVQRDYIHLFLNQSNFKRDIDCIQTYNFIHLSFQEVFAALFGILDEREEQHSQIQNKNFQTLLESHQPFRRDFAVKYKIDKTINFPWQKEMLAYLYETQDDNFVNGALCGVTEIEYRCNSDMELMILAYCVQHCQNLKKLFIKSHMFPYREEEGLFFSKIEEWSLDERYMEDFFKALTKLRNLRELRFSEWSFTEFCSRHLAEVFKKNQRLKVLQLSLEDTDDRAAELLCEGLQHADCKIETLVLARKVVNESCSRHLAEVLSKNQRLRTLSLSLKNPDDKPMEMLWRGLKHPDCTIESLQLAGEFLTESCSRHLAEVLRKNQRLRQLTLSLKNLDDNIMEVLCDGLKQPECTIEML</sequence>
<feature type="transmembrane region" description="Helical" evidence="6">
    <location>
        <begin position="12"/>
        <end position="31"/>
    </location>
</feature>
<evidence type="ECO:0000256" key="2">
    <source>
        <dbReference type="ARBA" id="ARBA00022490"/>
    </source>
</evidence>
<dbReference type="GO" id="GO:0005737">
    <property type="term" value="C:cytoplasm"/>
    <property type="evidence" value="ECO:0007669"/>
    <property type="project" value="UniProtKB-SubCell"/>
</dbReference>
<evidence type="ECO:0000256" key="1">
    <source>
        <dbReference type="ARBA" id="ARBA00004496"/>
    </source>
</evidence>
<name>V8NBK0_OPHHA</name>
<dbReference type="PANTHER" id="PTHR45690">
    <property type="entry name" value="NACHT, LRR AND PYD DOMAINS-CONTAINING PROTEIN 12"/>
    <property type="match status" value="1"/>
</dbReference>
<dbReference type="InterPro" id="IPR050637">
    <property type="entry name" value="NLRP_innate_immun_reg"/>
</dbReference>
<dbReference type="GO" id="GO:0005524">
    <property type="term" value="F:ATP binding"/>
    <property type="evidence" value="ECO:0007669"/>
    <property type="project" value="UniProtKB-KW"/>
</dbReference>
<evidence type="ECO:0000256" key="5">
    <source>
        <dbReference type="ARBA" id="ARBA00022840"/>
    </source>
</evidence>
<evidence type="ECO:0000256" key="3">
    <source>
        <dbReference type="ARBA" id="ARBA00022737"/>
    </source>
</evidence>
<dbReference type="OrthoDB" id="120976at2759"/>
<feature type="non-terminal residue" evidence="8">
    <location>
        <position position="1"/>
    </location>
</feature>
<reference evidence="8 9" key="1">
    <citation type="journal article" date="2013" name="Proc. Natl. Acad. Sci. U.S.A.">
        <title>The king cobra genome reveals dynamic gene evolution and adaptation in the snake venom system.</title>
        <authorList>
            <person name="Vonk F.J."/>
            <person name="Casewell N.R."/>
            <person name="Henkel C.V."/>
            <person name="Heimberg A.M."/>
            <person name="Jansen H.J."/>
            <person name="McCleary R.J."/>
            <person name="Kerkkamp H.M."/>
            <person name="Vos R.A."/>
            <person name="Guerreiro I."/>
            <person name="Calvete J.J."/>
            <person name="Wuster W."/>
            <person name="Woods A.E."/>
            <person name="Logan J.M."/>
            <person name="Harrison R.A."/>
            <person name="Castoe T.A."/>
            <person name="de Koning A.P."/>
            <person name="Pollock D.D."/>
            <person name="Yandell M."/>
            <person name="Calderon D."/>
            <person name="Renjifo C."/>
            <person name="Currier R.B."/>
            <person name="Salgado D."/>
            <person name="Pla D."/>
            <person name="Sanz L."/>
            <person name="Hyder A.S."/>
            <person name="Ribeiro J.M."/>
            <person name="Arntzen J.W."/>
            <person name="van den Thillart G.E."/>
            <person name="Boetzer M."/>
            <person name="Pirovano W."/>
            <person name="Dirks R.P."/>
            <person name="Spaink H.P."/>
            <person name="Duboule D."/>
            <person name="McGlinn E."/>
            <person name="Kini R.M."/>
            <person name="Richardson M.K."/>
        </authorList>
    </citation>
    <scope>NUCLEOTIDE SEQUENCE</scope>
    <source>
        <tissue evidence="8">Blood</tissue>
    </source>
</reference>
<comment type="subcellular location">
    <subcellularLocation>
        <location evidence="1">Cytoplasm</location>
    </subcellularLocation>
</comment>
<dbReference type="InterPro" id="IPR041075">
    <property type="entry name" value="NOD1/2_WH"/>
</dbReference>
<feature type="non-terminal residue" evidence="8">
    <location>
        <position position="458"/>
    </location>
</feature>
<comment type="caution">
    <text evidence="8">The sequence shown here is derived from an EMBL/GenBank/DDBJ whole genome shotgun (WGS) entry which is preliminary data.</text>
</comment>
<keyword evidence="6" id="KW-1133">Transmembrane helix</keyword>
<accession>V8NBK0</accession>
<evidence type="ECO:0000313" key="8">
    <source>
        <dbReference type="EMBL" id="ETE59336.1"/>
    </source>
</evidence>
<dbReference type="SUPFAM" id="SSF52047">
    <property type="entry name" value="RNI-like"/>
    <property type="match status" value="1"/>
</dbReference>
<keyword evidence="5" id="KW-0067">ATP-binding</keyword>
<dbReference type="Proteomes" id="UP000018936">
    <property type="component" value="Unassembled WGS sequence"/>
</dbReference>
<feature type="domain" description="NOD1/2 winged helix" evidence="7">
    <location>
        <begin position="74"/>
        <end position="129"/>
    </location>
</feature>
<dbReference type="InterPro" id="IPR032675">
    <property type="entry name" value="LRR_dom_sf"/>
</dbReference>
<keyword evidence="3" id="KW-0677">Repeat</keyword>
<evidence type="ECO:0000259" key="7">
    <source>
        <dbReference type="Pfam" id="PF17779"/>
    </source>
</evidence>
<dbReference type="Pfam" id="PF17779">
    <property type="entry name" value="WHD_NOD2"/>
    <property type="match status" value="1"/>
</dbReference>
<keyword evidence="6" id="KW-0812">Transmembrane</keyword>
<dbReference type="Gene3D" id="3.80.10.10">
    <property type="entry name" value="Ribonuclease Inhibitor"/>
    <property type="match status" value="2"/>
</dbReference>
<dbReference type="PANTHER" id="PTHR45690:SF19">
    <property type="entry name" value="NACHT, LRR AND PYD DOMAINS-CONTAINING PROTEIN 3"/>
    <property type="match status" value="1"/>
</dbReference>
<evidence type="ECO:0000256" key="4">
    <source>
        <dbReference type="ARBA" id="ARBA00022741"/>
    </source>
</evidence>
<evidence type="ECO:0000313" key="9">
    <source>
        <dbReference type="Proteomes" id="UP000018936"/>
    </source>
</evidence>
<keyword evidence="4" id="KW-0547">Nucleotide-binding</keyword>
<gene>
    <name evidence="8" type="primary">NLRP3</name>
    <name evidence="8" type="ORF">L345_14934</name>
</gene>